<evidence type="ECO:0000256" key="1">
    <source>
        <dbReference type="SAM" id="MobiDB-lite"/>
    </source>
</evidence>
<dbReference type="PANTHER" id="PTHR15644:SF2">
    <property type="entry name" value="OSTEOPETROSIS-ASSOCIATED TRANSMEMBRANE PROTEIN 1"/>
    <property type="match status" value="1"/>
</dbReference>
<dbReference type="AlphaFoldDB" id="A0A914YS27"/>
<keyword evidence="2" id="KW-1133">Transmembrane helix</keyword>
<keyword evidence="3" id="KW-0732">Signal</keyword>
<keyword evidence="4" id="KW-1185">Reference proteome</keyword>
<keyword evidence="2" id="KW-0472">Membrane</keyword>
<feature type="transmembrane region" description="Helical" evidence="2">
    <location>
        <begin position="228"/>
        <end position="248"/>
    </location>
</feature>
<feature type="region of interest" description="Disordered" evidence="1">
    <location>
        <begin position="277"/>
        <end position="300"/>
    </location>
</feature>
<name>A0A914YS27_9BILA</name>
<dbReference type="PANTHER" id="PTHR15644">
    <property type="entry name" value="OSTEOPETROSIS ASSOCIATED TRANSMEMBRANE PROTEIN 1"/>
    <property type="match status" value="1"/>
</dbReference>
<evidence type="ECO:0000256" key="2">
    <source>
        <dbReference type="SAM" id="Phobius"/>
    </source>
</evidence>
<keyword evidence="2" id="KW-0812">Transmembrane</keyword>
<organism evidence="4 5">
    <name type="scientific">Panagrolaimus superbus</name>
    <dbReference type="NCBI Taxonomy" id="310955"/>
    <lineage>
        <taxon>Eukaryota</taxon>
        <taxon>Metazoa</taxon>
        <taxon>Ecdysozoa</taxon>
        <taxon>Nematoda</taxon>
        <taxon>Chromadorea</taxon>
        <taxon>Rhabditida</taxon>
        <taxon>Tylenchina</taxon>
        <taxon>Panagrolaimomorpha</taxon>
        <taxon>Panagrolaimoidea</taxon>
        <taxon>Panagrolaimidae</taxon>
        <taxon>Panagrolaimus</taxon>
    </lineage>
</organism>
<protein>
    <submittedName>
        <fullName evidence="5">Osteopetrosis-associated transmembrane protein 1</fullName>
    </submittedName>
</protein>
<evidence type="ECO:0000313" key="5">
    <source>
        <dbReference type="WBParaSite" id="PSU_v2.g2458.t1"/>
    </source>
</evidence>
<dbReference type="Pfam" id="PF09777">
    <property type="entry name" value="OSTMP1"/>
    <property type="match status" value="1"/>
</dbReference>
<dbReference type="InterPro" id="IPR019172">
    <property type="entry name" value="Osteopetrosis-assoc_TM_1"/>
</dbReference>
<evidence type="ECO:0000313" key="4">
    <source>
        <dbReference type="Proteomes" id="UP000887577"/>
    </source>
</evidence>
<reference evidence="5" key="1">
    <citation type="submission" date="2022-11" db="UniProtKB">
        <authorList>
            <consortium name="WormBaseParasite"/>
        </authorList>
    </citation>
    <scope>IDENTIFICATION</scope>
</reference>
<proteinExistence type="predicted"/>
<dbReference type="WBParaSite" id="PSU_v2.g2458.t1">
    <property type="protein sequence ID" value="PSU_v2.g2458.t1"/>
    <property type="gene ID" value="PSU_v2.g2458"/>
</dbReference>
<feature type="signal peptide" evidence="3">
    <location>
        <begin position="1"/>
        <end position="19"/>
    </location>
</feature>
<feature type="chain" id="PRO_5037068618" evidence="3">
    <location>
        <begin position="20"/>
        <end position="300"/>
    </location>
</feature>
<evidence type="ECO:0000256" key="3">
    <source>
        <dbReference type="SAM" id="SignalP"/>
    </source>
</evidence>
<dbReference type="Proteomes" id="UP000887577">
    <property type="component" value="Unplaced"/>
</dbReference>
<accession>A0A914YS27</accession>
<sequence length="300" mass="34563">MFLYLIFLFSLLRPSLTIGETWDLDGPCQIHIQKFAEAQAKMVRCATNFSSPPKVCTNCIDEYIDFKQIEYDTHHLDNVTSLDNTTCTNVIYGNYLLSYSWEITNALTRSVWDKSRCSSCLDINWDFQNRNSTIQYDDKTVEFQSVLYAWRDCVTNYSSTIEGENTTTICAQCAKPYETLFLFYWKIYTDPTTDFCVDVETTMNDTMHVWHKVWQCPDDTKKDRESDVVMLLVSVAVLMVILTLFYGGSYVQTERAQRNLIRYSRLEAPRGQRSRLVSSSSFFSSPGASAVSEEPTGRAH</sequence>
<feature type="compositionally biased region" description="Low complexity" evidence="1">
    <location>
        <begin position="277"/>
        <end position="292"/>
    </location>
</feature>
<dbReference type="GO" id="GO:0005829">
    <property type="term" value="C:cytosol"/>
    <property type="evidence" value="ECO:0007669"/>
    <property type="project" value="TreeGrafter"/>
</dbReference>